<dbReference type="CDD" id="cd09871">
    <property type="entry name" value="PIN_MtVapC28-VapC30-like"/>
    <property type="match status" value="1"/>
</dbReference>
<feature type="domain" description="PIN" evidence="6">
    <location>
        <begin position="4"/>
        <end position="122"/>
    </location>
</feature>
<comment type="cofactor">
    <cofactor evidence="5">
        <name>Mg(2+)</name>
        <dbReference type="ChEBI" id="CHEBI:18420"/>
    </cofactor>
</comment>
<evidence type="ECO:0000256" key="5">
    <source>
        <dbReference type="HAMAP-Rule" id="MF_00265"/>
    </source>
</evidence>
<comment type="similarity">
    <text evidence="5">Belongs to the PINc/VapC protein family.</text>
</comment>
<dbReference type="SUPFAM" id="SSF88723">
    <property type="entry name" value="PIN domain-like"/>
    <property type="match status" value="1"/>
</dbReference>
<dbReference type="HAMAP" id="MF_00265">
    <property type="entry name" value="VapC_Nob1"/>
    <property type="match status" value="1"/>
</dbReference>
<dbReference type="GO" id="GO:0016787">
    <property type="term" value="F:hydrolase activity"/>
    <property type="evidence" value="ECO:0007669"/>
    <property type="project" value="UniProtKB-KW"/>
</dbReference>
<name>A0A1I4TU67_9BACT</name>
<dbReference type="InterPro" id="IPR002716">
    <property type="entry name" value="PIN_dom"/>
</dbReference>
<dbReference type="GO" id="GO:0000287">
    <property type="term" value="F:magnesium ion binding"/>
    <property type="evidence" value="ECO:0007669"/>
    <property type="project" value="UniProtKB-UniRule"/>
</dbReference>
<dbReference type="EMBL" id="FOUU01000004">
    <property type="protein sequence ID" value="SFM80308.1"/>
    <property type="molecule type" value="Genomic_DNA"/>
</dbReference>
<dbReference type="GO" id="GO:0004540">
    <property type="term" value="F:RNA nuclease activity"/>
    <property type="evidence" value="ECO:0007669"/>
    <property type="project" value="InterPro"/>
</dbReference>
<evidence type="ECO:0000256" key="2">
    <source>
        <dbReference type="ARBA" id="ARBA00022722"/>
    </source>
</evidence>
<keyword evidence="5" id="KW-0460">Magnesium</keyword>
<protein>
    <recommendedName>
        <fullName evidence="5">Ribonuclease VapC</fullName>
        <shortName evidence="5">RNase VapC</shortName>
        <ecNumber evidence="5">3.1.-.-</ecNumber>
    </recommendedName>
    <alternativeName>
        <fullName evidence="5">Toxin VapC</fullName>
    </alternativeName>
</protein>
<comment type="function">
    <text evidence="5">Toxic component of a toxin-antitoxin (TA) system. An RNase.</text>
</comment>
<keyword evidence="4 5" id="KW-0378">Hydrolase</keyword>
<keyword evidence="3 5" id="KW-0479">Metal-binding</keyword>
<evidence type="ECO:0000256" key="3">
    <source>
        <dbReference type="ARBA" id="ARBA00022723"/>
    </source>
</evidence>
<accession>A0A1I4TU67</accession>
<evidence type="ECO:0000256" key="4">
    <source>
        <dbReference type="ARBA" id="ARBA00022801"/>
    </source>
</evidence>
<dbReference type="RefSeq" id="WP_093394731.1">
    <property type="nucleotide sequence ID" value="NZ_FOUU01000004.1"/>
</dbReference>
<dbReference type="Pfam" id="PF01850">
    <property type="entry name" value="PIN"/>
    <property type="match status" value="1"/>
</dbReference>
<gene>
    <name evidence="5" type="primary">vapC</name>
    <name evidence="7" type="ORF">SAMN05660836_01530</name>
</gene>
<dbReference type="OrthoDB" id="572702at2"/>
<evidence type="ECO:0000313" key="8">
    <source>
        <dbReference type="Proteomes" id="UP000199611"/>
    </source>
</evidence>
<reference evidence="7 8" key="1">
    <citation type="submission" date="2016-10" db="EMBL/GenBank/DDBJ databases">
        <authorList>
            <person name="de Groot N.N."/>
        </authorList>
    </citation>
    <scope>NUCLEOTIDE SEQUENCE [LARGE SCALE GENOMIC DNA]</scope>
    <source>
        <strain evidence="7 8">DSM 9990</strain>
    </source>
</reference>
<feature type="binding site" evidence="5">
    <location>
        <position position="97"/>
    </location>
    <ligand>
        <name>Mg(2+)</name>
        <dbReference type="ChEBI" id="CHEBI:18420"/>
    </ligand>
</feature>
<dbReference type="STRING" id="39841.SAMN05660836_01530"/>
<dbReference type="EC" id="3.1.-.-" evidence="5"/>
<sequence length="134" mass="15517">MKLLIDTNIFLEVILEQEKVKEAQALLSQVEKHKFFISDYSLHSIGLLLFRRRQHEVFRRFLKDMILEAGVTVIALAAQEMEDIIQAAQQFGLDFDDAYQYAVAADYNLTIVSFDSDFDRTERGRKTPKDLLEG</sequence>
<dbReference type="GO" id="GO:0090729">
    <property type="term" value="F:toxin activity"/>
    <property type="evidence" value="ECO:0007669"/>
    <property type="project" value="UniProtKB-KW"/>
</dbReference>
<organism evidence="7 8">
    <name type="scientific">Thermodesulforhabdus norvegica</name>
    <dbReference type="NCBI Taxonomy" id="39841"/>
    <lineage>
        <taxon>Bacteria</taxon>
        <taxon>Pseudomonadati</taxon>
        <taxon>Thermodesulfobacteriota</taxon>
        <taxon>Syntrophobacteria</taxon>
        <taxon>Syntrophobacterales</taxon>
        <taxon>Thermodesulforhabdaceae</taxon>
        <taxon>Thermodesulforhabdus</taxon>
    </lineage>
</organism>
<evidence type="ECO:0000313" key="7">
    <source>
        <dbReference type="EMBL" id="SFM80308.1"/>
    </source>
</evidence>
<dbReference type="InterPro" id="IPR029060">
    <property type="entry name" value="PIN-like_dom_sf"/>
</dbReference>
<keyword evidence="8" id="KW-1185">Reference proteome</keyword>
<dbReference type="Gene3D" id="3.40.50.1010">
    <property type="entry name" value="5'-nuclease"/>
    <property type="match status" value="1"/>
</dbReference>
<evidence type="ECO:0000259" key="6">
    <source>
        <dbReference type="Pfam" id="PF01850"/>
    </source>
</evidence>
<evidence type="ECO:0000256" key="1">
    <source>
        <dbReference type="ARBA" id="ARBA00022649"/>
    </source>
</evidence>
<keyword evidence="1 5" id="KW-1277">Toxin-antitoxin system</keyword>
<dbReference type="AlphaFoldDB" id="A0A1I4TU67"/>
<dbReference type="Proteomes" id="UP000199611">
    <property type="component" value="Unassembled WGS sequence"/>
</dbReference>
<dbReference type="InterPro" id="IPR022907">
    <property type="entry name" value="VapC_family"/>
</dbReference>
<keyword evidence="5" id="KW-0800">Toxin</keyword>
<feature type="binding site" evidence="5">
    <location>
        <position position="6"/>
    </location>
    <ligand>
        <name>Mg(2+)</name>
        <dbReference type="ChEBI" id="CHEBI:18420"/>
    </ligand>
</feature>
<keyword evidence="2 5" id="KW-0540">Nuclease</keyword>
<proteinExistence type="inferred from homology"/>